<evidence type="ECO:0000313" key="2">
    <source>
        <dbReference type="Proteomes" id="UP001419268"/>
    </source>
</evidence>
<evidence type="ECO:0000313" key="1">
    <source>
        <dbReference type="EMBL" id="KAK9158166.1"/>
    </source>
</evidence>
<protein>
    <submittedName>
        <fullName evidence="1">Uncharacterized protein</fullName>
    </submittedName>
</protein>
<proteinExistence type="predicted"/>
<keyword evidence="2" id="KW-1185">Reference proteome</keyword>
<dbReference type="EMBL" id="JBBNAG010000002">
    <property type="protein sequence ID" value="KAK9158166.1"/>
    <property type="molecule type" value="Genomic_DNA"/>
</dbReference>
<dbReference type="Proteomes" id="UP001419268">
    <property type="component" value="Unassembled WGS sequence"/>
</dbReference>
<organism evidence="1 2">
    <name type="scientific">Stephania cephalantha</name>
    <dbReference type="NCBI Taxonomy" id="152367"/>
    <lineage>
        <taxon>Eukaryota</taxon>
        <taxon>Viridiplantae</taxon>
        <taxon>Streptophyta</taxon>
        <taxon>Embryophyta</taxon>
        <taxon>Tracheophyta</taxon>
        <taxon>Spermatophyta</taxon>
        <taxon>Magnoliopsida</taxon>
        <taxon>Ranunculales</taxon>
        <taxon>Menispermaceae</taxon>
        <taxon>Menispermoideae</taxon>
        <taxon>Cissampelideae</taxon>
        <taxon>Stephania</taxon>
    </lineage>
</organism>
<sequence length="112" mass="12653">MANQLDQVTKKKMQDHVRVHGWSLEGVLEMGKLGCNSQIDNRSECSYFLATGKACEHESGHDVSEFRGGDRYDNIGASGPKLLLYLRTYVTELYVQCTSLARFRLDVSETFT</sequence>
<gene>
    <name evidence="1" type="ORF">Scep_004740</name>
</gene>
<dbReference type="AlphaFoldDB" id="A0AAP0KT00"/>
<accession>A0AAP0KT00</accession>
<reference evidence="1 2" key="1">
    <citation type="submission" date="2024-01" db="EMBL/GenBank/DDBJ databases">
        <title>Genome assemblies of Stephania.</title>
        <authorList>
            <person name="Yang L."/>
        </authorList>
    </citation>
    <scope>NUCLEOTIDE SEQUENCE [LARGE SCALE GENOMIC DNA]</scope>
    <source>
        <strain evidence="1">JXDWG</strain>
        <tissue evidence="1">Leaf</tissue>
    </source>
</reference>
<name>A0AAP0KT00_9MAGN</name>
<comment type="caution">
    <text evidence="1">The sequence shown here is derived from an EMBL/GenBank/DDBJ whole genome shotgun (WGS) entry which is preliminary data.</text>
</comment>